<feature type="chain" id="PRO_5041954798" description="Secreted protein" evidence="1">
    <location>
        <begin position="18"/>
        <end position="110"/>
    </location>
</feature>
<sequence length="110" mass="12398">MFLKFLVPLVRAVLASACRVHAPIWRMYCLSSMRASVQKMGPQSLHEIPPFNSLENDGRWHHCILHVELGWTRVKLLGTPVNPAICRHLPRTASTTKSPYLVTPKDGLPC</sequence>
<dbReference type="Proteomes" id="UP001221757">
    <property type="component" value="Unassembled WGS sequence"/>
</dbReference>
<organism evidence="2 3">
    <name type="scientific">Mycena rosella</name>
    <name type="common">Pink bonnet</name>
    <name type="synonym">Agaricus rosellus</name>
    <dbReference type="NCBI Taxonomy" id="1033263"/>
    <lineage>
        <taxon>Eukaryota</taxon>
        <taxon>Fungi</taxon>
        <taxon>Dikarya</taxon>
        <taxon>Basidiomycota</taxon>
        <taxon>Agaricomycotina</taxon>
        <taxon>Agaricomycetes</taxon>
        <taxon>Agaricomycetidae</taxon>
        <taxon>Agaricales</taxon>
        <taxon>Marasmiineae</taxon>
        <taxon>Mycenaceae</taxon>
        <taxon>Mycena</taxon>
    </lineage>
</organism>
<reference evidence="2" key="1">
    <citation type="submission" date="2023-03" db="EMBL/GenBank/DDBJ databases">
        <title>Massive genome expansion in bonnet fungi (Mycena s.s.) driven by repeated elements and novel gene families across ecological guilds.</title>
        <authorList>
            <consortium name="Lawrence Berkeley National Laboratory"/>
            <person name="Harder C.B."/>
            <person name="Miyauchi S."/>
            <person name="Viragh M."/>
            <person name="Kuo A."/>
            <person name="Thoen E."/>
            <person name="Andreopoulos B."/>
            <person name="Lu D."/>
            <person name="Skrede I."/>
            <person name="Drula E."/>
            <person name="Henrissat B."/>
            <person name="Morin E."/>
            <person name="Kohler A."/>
            <person name="Barry K."/>
            <person name="LaButti K."/>
            <person name="Morin E."/>
            <person name="Salamov A."/>
            <person name="Lipzen A."/>
            <person name="Mereny Z."/>
            <person name="Hegedus B."/>
            <person name="Baldrian P."/>
            <person name="Stursova M."/>
            <person name="Weitz H."/>
            <person name="Taylor A."/>
            <person name="Grigoriev I.V."/>
            <person name="Nagy L.G."/>
            <person name="Martin F."/>
            <person name="Kauserud H."/>
        </authorList>
    </citation>
    <scope>NUCLEOTIDE SEQUENCE</scope>
    <source>
        <strain evidence="2">CBHHK067</strain>
    </source>
</reference>
<gene>
    <name evidence="2" type="ORF">B0H17DRAFT_1100956</name>
</gene>
<evidence type="ECO:0000313" key="3">
    <source>
        <dbReference type="Proteomes" id="UP001221757"/>
    </source>
</evidence>
<name>A0AAD7CMC8_MYCRO</name>
<keyword evidence="3" id="KW-1185">Reference proteome</keyword>
<evidence type="ECO:0000256" key="1">
    <source>
        <dbReference type="SAM" id="SignalP"/>
    </source>
</evidence>
<dbReference type="EMBL" id="JARKIE010000338">
    <property type="protein sequence ID" value="KAJ7653035.1"/>
    <property type="molecule type" value="Genomic_DNA"/>
</dbReference>
<proteinExistence type="predicted"/>
<protein>
    <recommendedName>
        <fullName evidence="4">Secreted protein</fullName>
    </recommendedName>
</protein>
<feature type="signal peptide" evidence="1">
    <location>
        <begin position="1"/>
        <end position="17"/>
    </location>
</feature>
<keyword evidence="1" id="KW-0732">Signal</keyword>
<evidence type="ECO:0000313" key="2">
    <source>
        <dbReference type="EMBL" id="KAJ7653035.1"/>
    </source>
</evidence>
<accession>A0AAD7CMC8</accession>
<evidence type="ECO:0008006" key="4">
    <source>
        <dbReference type="Google" id="ProtNLM"/>
    </source>
</evidence>
<dbReference type="AlphaFoldDB" id="A0AAD7CMC8"/>
<comment type="caution">
    <text evidence="2">The sequence shown here is derived from an EMBL/GenBank/DDBJ whole genome shotgun (WGS) entry which is preliminary data.</text>
</comment>